<protein>
    <submittedName>
        <fullName evidence="1">Uncharacterized protein</fullName>
    </submittedName>
</protein>
<gene>
    <name evidence="1" type="ORF">M9H77_30622</name>
</gene>
<dbReference type="Proteomes" id="UP001060085">
    <property type="component" value="Linkage Group LG07"/>
</dbReference>
<accession>A0ACB9ZZL7</accession>
<name>A0ACB9ZZL7_CATRO</name>
<proteinExistence type="predicted"/>
<evidence type="ECO:0000313" key="2">
    <source>
        <dbReference type="Proteomes" id="UP001060085"/>
    </source>
</evidence>
<organism evidence="1 2">
    <name type="scientific">Catharanthus roseus</name>
    <name type="common">Madagascar periwinkle</name>
    <name type="synonym">Vinca rosea</name>
    <dbReference type="NCBI Taxonomy" id="4058"/>
    <lineage>
        <taxon>Eukaryota</taxon>
        <taxon>Viridiplantae</taxon>
        <taxon>Streptophyta</taxon>
        <taxon>Embryophyta</taxon>
        <taxon>Tracheophyta</taxon>
        <taxon>Spermatophyta</taxon>
        <taxon>Magnoliopsida</taxon>
        <taxon>eudicotyledons</taxon>
        <taxon>Gunneridae</taxon>
        <taxon>Pentapetalae</taxon>
        <taxon>asterids</taxon>
        <taxon>lamiids</taxon>
        <taxon>Gentianales</taxon>
        <taxon>Apocynaceae</taxon>
        <taxon>Rauvolfioideae</taxon>
        <taxon>Vinceae</taxon>
        <taxon>Catharanthinae</taxon>
        <taxon>Catharanthus</taxon>
    </lineage>
</organism>
<dbReference type="EMBL" id="CM044707">
    <property type="protein sequence ID" value="KAI5653435.1"/>
    <property type="molecule type" value="Genomic_DNA"/>
</dbReference>
<keyword evidence="2" id="KW-1185">Reference proteome</keyword>
<sequence>MDSEMRSLTDLLHQISTGPISKIREMRHLAKRVLSPVLPEDPSMTLTSPPEVAVTKGQKKTNSTKRDNNWKNTIGDGNCGYQVVVDFVFSDEHQWLEVRRRMLYELEHSMNVYLNLVGSEVRVNELVHRIYWPVNGPAPCMMDVRYLLYTFNGFIIVPNESAIGQIHIRIGLQIGMRGLLEIESKQEFIFD</sequence>
<evidence type="ECO:0000313" key="1">
    <source>
        <dbReference type="EMBL" id="KAI5653435.1"/>
    </source>
</evidence>
<reference evidence="2" key="1">
    <citation type="journal article" date="2023" name="Nat. Plants">
        <title>Single-cell RNA sequencing provides a high-resolution roadmap for understanding the multicellular compartmentation of specialized metabolism.</title>
        <authorList>
            <person name="Sun S."/>
            <person name="Shen X."/>
            <person name="Li Y."/>
            <person name="Li Y."/>
            <person name="Wang S."/>
            <person name="Li R."/>
            <person name="Zhang H."/>
            <person name="Shen G."/>
            <person name="Guo B."/>
            <person name="Wei J."/>
            <person name="Xu J."/>
            <person name="St-Pierre B."/>
            <person name="Chen S."/>
            <person name="Sun C."/>
        </authorList>
    </citation>
    <scope>NUCLEOTIDE SEQUENCE [LARGE SCALE GENOMIC DNA]</scope>
</reference>
<comment type="caution">
    <text evidence="1">The sequence shown here is derived from an EMBL/GenBank/DDBJ whole genome shotgun (WGS) entry which is preliminary data.</text>
</comment>